<reference evidence="1 2" key="1">
    <citation type="submission" date="2015-01" db="EMBL/GenBank/DDBJ databases">
        <title>Evolution of Trichinella species and genotypes.</title>
        <authorList>
            <person name="Korhonen P.K."/>
            <person name="Edoardo P."/>
            <person name="Giuseppe L.R."/>
            <person name="Gasser R.B."/>
        </authorList>
    </citation>
    <scope>NUCLEOTIDE SEQUENCE [LARGE SCALE GENOMIC DNA]</scope>
    <source>
        <strain evidence="1">ISS37</strain>
    </source>
</reference>
<feature type="non-terminal residue" evidence="1">
    <location>
        <position position="42"/>
    </location>
</feature>
<dbReference type="OrthoDB" id="5916081at2759"/>
<evidence type="ECO:0000313" key="1">
    <source>
        <dbReference type="EMBL" id="KRX11767.1"/>
    </source>
</evidence>
<organism evidence="1 2">
    <name type="scientific">Trichinella nelsoni</name>
    <dbReference type="NCBI Taxonomy" id="6336"/>
    <lineage>
        <taxon>Eukaryota</taxon>
        <taxon>Metazoa</taxon>
        <taxon>Ecdysozoa</taxon>
        <taxon>Nematoda</taxon>
        <taxon>Enoplea</taxon>
        <taxon>Dorylaimia</taxon>
        <taxon>Trichinellida</taxon>
        <taxon>Trichinellidae</taxon>
        <taxon>Trichinella</taxon>
    </lineage>
</organism>
<dbReference type="AlphaFoldDB" id="A0A0V0RB75"/>
<comment type="caution">
    <text evidence="1">The sequence shown here is derived from an EMBL/GenBank/DDBJ whole genome shotgun (WGS) entry which is preliminary data.</text>
</comment>
<protein>
    <submittedName>
        <fullName evidence="1">Uncharacterized protein</fullName>
    </submittedName>
</protein>
<proteinExistence type="predicted"/>
<name>A0A0V0RB75_9BILA</name>
<keyword evidence="2" id="KW-1185">Reference proteome</keyword>
<accession>A0A0V0RB75</accession>
<evidence type="ECO:0000313" key="2">
    <source>
        <dbReference type="Proteomes" id="UP000054630"/>
    </source>
</evidence>
<dbReference type="EMBL" id="JYDL01001454">
    <property type="protein sequence ID" value="KRX11767.1"/>
    <property type="molecule type" value="Genomic_DNA"/>
</dbReference>
<dbReference type="Proteomes" id="UP000054630">
    <property type="component" value="Unassembled WGS sequence"/>
</dbReference>
<sequence>MLVIADRFMMQIGWILVLCFTFPRYSVATSKCHDLNGNAPAD</sequence>
<gene>
    <name evidence="1" type="ORF">T07_5945</name>
</gene>